<dbReference type="EMBL" id="CP054856">
    <property type="protein sequence ID" value="QVM85288.1"/>
    <property type="molecule type" value="Genomic_DNA"/>
</dbReference>
<gene>
    <name evidence="1" type="ORF">HT578_17735</name>
</gene>
<dbReference type="RefSeq" id="WP_213500926.1">
    <property type="nucleotide sequence ID" value="NZ_CP054856.1"/>
</dbReference>
<evidence type="ECO:0000313" key="1">
    <source>
        <dbReference type="EMBL" id="QVM85288.1"/>
    </source>
</evidence>
<proteinExistence type="predicted"/>
<organism evidence="1 2">
    <name type="scientific">Novosphingobium decolorationis</name>
    <dbReference type="NCBI Taxonomy" id="2698673"/>
    <lineage>
        <taxon>Bacteria</taxon>
        <taxon>Pseudomonadati</taxon>
        <taxon>Pseudomonadota</taxon>
        <taxon>Alphaproteobacteria</taxon>
        <taxon>Sphingomonadales</taxon>
        <taxon>Sphingomonadaceae</taxon>
        <taxon>Novosphingobium</taxon>
    </lineage>
</organism>
<name>A0ABX8E929_9SPHN</name>
<protein>
    <submittedName>
        <fullName evidence="1">Uncharacterized protein</fullName>
    </submittedName>
</protein>
<evidence type="ECO:0000313" key="2">
    <source>
        <dbReference type="Proteomes" id="UP000677126"/>
    </source>
</evidence>
<sequence>MTMKMIRLPDDLQGSAPGQAAWMMAEHGDRCAAGIAALQEWIAPGLTLVDAAEMLCEGKWGA</sequence>
<dbReference type="Proteomes" id="UP000677126">
    <property type="component" value="Chromosome"/>
</dbReference>
<keyword evidence="2" id="KW-1185">Reference proteome</keyword>
<reference evidence="1 2" key="1">
    <citation type="journal article" date="2021" name="Int. J. Syst. Evol. Microbiol.">
        <title>Novosphingobium decolorationis sp. nov., an aniline blue-decolourizing bacterium isolated from East Pacific sediment.</title>
        <authorList>
            <person name="Chen X."/>
            <person name="Dong B."/>
            <person name="Chen T."/>
            <person name="Ren N."/>
            <person name="Wang J."/>
            <person name="Xu Y."/>
            <person name="Yang J."/>
            <person name="Zhu S."/>
            <person name="Chen J."/>
        </authorList>
    </citation>
    <scope>NUCLEOTIDE SEQUENCE [LARGE SCALE GENOMIC DNA]</scope>
    <source>
        <strain evidence="1 2">502str22</strain>
    </source>
</reference>
<accession>A0ABX8E929</accession>